<feature type="region of interest" description="Disordered" evidence="1">
    <location>
        <begin position="19"/>
        <end position="57"/>
    </location>
</feature>
<protein>
    <submittedName>
        <fullName evidence="3">Transposon Ty4-H Gag-Pol polyprotein</fullName>
    </submittedName>
</protein>
<feature type="compositionally biased region" description="Pro residues" evidence="1">
    <location>
        <begin position="132"/>
        <end position="141"/>
    </location>
</feature>
<reference evidence="3 4" key="1">
    <citation type="submission" date="2016-02" db="EMBL/GenBank/DDBJ databases">
        <title>Genome analysis of coral dinoflagellate symbionts highlights evolutionary adaptations to a symbiotic lifestyle.</title>
        <authorList>
            <person name="Aranda M."/>
            <person name="Li Y."/>
            <person name="Liew Y.J."/>
            <person name="Baumgarten S."/>
            <person name="Simakov O."/>
            <person name="Wilson M."/>
            <person name="Piel J."/>
            <person name="Ashoor H."/>
            <person name="Bougouffa S."/>
            <person name="Bajic V.B."/>
            <person name="Ryu T."/>
            <person name="Ravasi T."/>
            <person name="Bayer T."/>
            <person name="Micklem G."/>
            <person name="Kim H."/>
            <person name="Bhak J."/>
            <person name="Lajeunesse T.C."/>
            <person name="Voolstra C.R."/>
        </authorList>
    </citation>
    <scope>NUCLEOTIDE SEQUENCE [LARGE SCALE GENOMIC DNA]</scope>
    <source>
        <strain evidence="3 4">CCMP2467</strain>
    </source>
</reference>
<dbReference type="AlphaFoldDB" id="A0A1Q9C8S6"/>
<keyword evidence="4" id="KW-1185">Reference proteome</keyword>
<feature type="domain" description="Reverse transcriptase Ty1/copia-type" evidence="2">
    <location>
        <begin position="217"/>
        <end position="351"/>
    </location>
</feature>
<gene>
    <name evidence="3" type="primary">TY4B-H</name>
    <name evidence="3" type="ORF">AK812_SmicGene40424</name>
</gene>
<evidence type="ECO:0000259" key="2">
    <source>
        <dbReference type="Pfam" id="PF07727"/>
    </source>
</evidence>
<organism evidence="3 4">
    <name type="scientific">Symbiodinium microadriaticum</name>
    <name type="common">Dinoflagellate</name>
    <name type="synonym">Zooxanthella microadriatica</name>
    <dbReference type="NCBI Taxonomy" id="2951"/>
    <lineage>
        <taxon>Eukaryota</taxon>
        <taxon>Sar</taxon>
        <taxon>Alveolata</taxon>
        <taxon>Dinophyceae</taxon>
        <taxon>Suessiales</taxon>
        <taxon>Symbiodiniaceae</taxon>
        <taxon>Symbiodinium</taxon>
    </lineage>
</organism>
<evidence type="ECO:0000313" key="3">
    <source>
        <dbReference type="EMBL" id="OLP79295.1"/>
    </source>
</evidence>
<comment type="caution">
    <text evidence="3">The sequence shown here is derived from an EMBL/GenBank/DDBJ whole genome shotgun (WGS) entry which is preliminary data.</text>
</comment>
<dbReference type="InterPro" id="IPR043502">
    <property type="entry name" value="DNA/RNA_pol_sf"/>
</dbReference>
<feature type="region of interest" description="Disordered" evidence="1">
    <location>
        <begin position="106"/>
        <end position="188"/>
    </location>
</feature>
<feature type="compositionally biased region" description="Low complexity" evidence="1">
    <location>
        <begin position="142"/>
        <end position="180"/>
    </location>
</feature>
<accession>A0A1Q9C8S6</accession>
<dbReference type="EMBL" id="LSRX01001502">
    <property type="protein sequence ID" value="OLP79295.1"/>
    <property type="molecule type" value="Genomic_DNA"/>
</dbReference>
<dbReference type="InterPro" id="IPR013103">
    <property type="entry name" value="RVT_2"/>
</dbReference>
<dbReference type="OrthoDB" id="423296at2759"/>
<name>A0A1Q9C8S6_SYMMI</name>
<evidence type="ECO:0000313" key="4">
    <source>
        <dbReference type="Proteomes" id="UP000186817"/>
    </source>
</evidence>
<sequence length="485" mass="53246">MKPYCWSLEELSPLLKRSAADHVPLPTPVVRDPSPATYSPELPQNSHDEPDEVVVPVSGPPIAWIKKEGPTEGCNACNQYRREGKIHGKVHSQACKQRYKEFLEDERRKKRKLEASPTPPVPVSMDVDAPPRTLPPAPALVPVPSSSPQSFSPVPVPASQSPDPASSSAAAPVPASGDAPLGDGVEDMAVEPTGDAMELDLLIDYTTPELADPAYEDLKSAGLPAVREGERQVVKLPSSCRDARGHPVFLDLLKALYGLRRAPVYWYRELKRALLKLGFEITADAAVFRHYSSEFGLVLVVVYVDDCLFAGAHESCLHFIAALASGYEVKPTGELKHGVVGCVEFLGKEVKREEPGGSLLIGLPSSYWDGIESASGLTFKPQDNPPDLSKFVDCETAQLKKLASEKYRTVLGKLAWYSLTLPPLQYYVSWLSCYQQSPLKLHGPLCVWSYGTQNAFKEFFKPSRLERVGNGTNEKFMVRRTPPGR</sequence>
<evidence type="ECO:0000256" key="1">
    <source>
        <dbReference type="SAM" id="MobiDB-lite"/>
    </source>
</evidence>
<dbReference type="Proteomes" id="UP000186817">
    <property type="component" value="Unassembled WGS sequence"/>
</dbReference>
<proteinExistence type="predicted"/>
<dbReference type="Pfam" id="PF07727">
    <property type="entry name" value="RVT_2"/>
    <property type="match status" value="1"/>
</dbReference>
<dbReference type="SUPFAM" id="SSF56672">
    <property type="entry name" value="DNA/RNA polymerases"/>
    <property type="match status" value="1"/>
</dbReference>